<dbReference type="Pfam" id="PF00359">
    <property type="entry name" value="PTS_EIIA_2"/>
    <property type="match status" value="1"/>
</dbReference>
<dbReference type="SUPFAM" id="SSF55804">
    <property type="entry name" value="Phoshotransferase/anion transport protein"/>
    <property type="match status" value="1"/>
</dbReference>
<name>A0ABS2SRB8_9BACI</name>
<proteinExistence type="predicted"/>
<comment type="caution">
    <text evidence="9">The sequence shown here is derived from an EMBL/GenBank/DDBJ whole genome shotgun (WGS) entry which is preliminary data.</text>
</comment>
<dbReference type="SUPFAM" id="SSF46785">
    <property type="entry name" value="Winged helix' DNA-binding domain"/>
    <property type="match status" value="1"/>
</dbReference>
<evidence type="ECO:0000256" key="1">
    <source>
        <dbReference type="ARBA" id="ARBA00022679"/>
    </source>
</evidence>
<keyword evidence="2" id="KW-0677">Repeat</keyword>
<evidence type="ECO:0000259" key="7">
    <source>
        <dbReference type="PROSITE" id="PS51099"/>
    </source>
</evidence>
<evidence type="ECO:0000256" key="2">
    <source>
        <dbReference type="ARBA" id="ARBA00022737"/>
    </source>
</evidence>
<dbReference type="Pfam" id="PF00874">
    <property type="entry name" value="PRD"/>
    <property type="match status" value="1"/>
</dbReference>
<evidence type="ECO:0000256" key="4">
    <source>
        <dbReference type="ARBA" id="ARBA00023159"/>
    </source>
</evidence>
<dbReference type="InterPro" id="IPR036390">
    <property type="entry name" value="WH_DNA-bd_sf"/>
</dbReference>
<protein>
    <submittedName>
        <fullName evidence="9">Transcriptional antiterminator/mannitol/fructose-specific phosphotransferase system IIA component (Ntr-type)</fullName>
    </submittedName>
</protein>
<dbReference type="Gene3D" id="3.40.50.2300">
    <property type="match status" value="1"/>
</dbReference>
<dbReference type="InterPro" id="IPR016152">
    <property type="entry name" value="PTrfase/Anion_transptr"/>
</dbReference>
<dbReference type="InterPro" id="IPR002178">
    <property type="entry name" value="PTS_EIIA_type-2_dom"/>
</dbReference>
<dbReference type="CDD" id="cd05568">
    <property type="entry name" value="PTS_IIB_bgl_like"/>
    <property type="match status" value="1"/>
</dbReference>
<sequence length="638" mass="73605">MKMLSSRQKNILAKLLESNQFVTIEFLAKWQDVSARTVRYDMDKIDEAIQPFGAAIHRMPGKGVLLRVSDTKRPLLFELAERTTDASDKDSQLLMMGLYMTLKSSFTIQELADVFFLSRSSIQKYMPEVEEWLDSFDLQVVKEAWKGLQVIGTERSIRYALYQMLGEKQTDLERVEQWLAIKGADKELVQSWLRSIQEVRGVQYSETSLAIFCLFLSWWQQQLKTEHYVFVPKDDRHKSRFRLGAIETAIEERTKDSRTRLHESAFLDDLFDQAKVVSYSREAASSDHYEREIAFCRQLLAQVSSVLQTDLESDEKLLHDLTHHVKAAFKRMAQGIEIDNPYTEEIKVRYRAIYEMVFQMTNDMGYRLIAAETAYITMHISAAFERSRNRTFLPTVIVVCSSGLAASSILTTKLEQIEPGFHLISVVNTADLERVLEESEPDFVLTTQELPSSLAPAAKRFRVSPILSDDDKRLIQHEAHKIINRKQLARFNELYEKATLIEPTLFDEKVHRASTSDWREAITLAASPLLEAGYIGRRYIQEMIMSVERNGTYMVFLPRMAFVHAGPENVHKEGISMTVLEQEIDFGDLNPERVDIVIVLAMQEAHNQDFLQLFHYLEDHSSREQLLAKWSGRKDATS</sequence>
<dbReference type="PANTHER" id="PTHR30185">
    <property type="entry name" value="CRYPTIC BETA-GLUCOSIDE BGL OPERON ANTITERMINATOR"/>
    <property type="match status" value="1"/>
</dbReference>
<keyword evidence="4" id="KW-0010">Activator</keyword>
<dbReference type="Gene3D" id="3.40.930.10">
    <property type="entry name" value="Mannitol-specific EII, Chain A"/>
    <property type="match status" value="1"/>
</dbReference>
<dbReference type="InterPro" id="IPR036634">
    <property type="entry name" value="PRD_sf"/>
</dbReference>
<gene>
    <name evidence="9" type="ORF">JOC54_000033</name>
</gene>
<dbReference type="InterPro" id="IPR013011">
    <property type="entry name" value="PTS_EIIB_2"/>
</dbReference>
<dbReference type="PROSITE" id="PS51099">
    <property type="entry name" value="PTS_EIIB_TYPE_2"/>
    <property type="match status" value="1"/>
</dbReference>
<reference evidence="9" key="1">
    <citation type="submission" date="2021-01" db="EMBL/GenBank/DDBJ databases">
        <title>Genomic Encyclopedia of Type Strains, Phase IV (KMG-IV): sequencing the most valuable type-strain genomes for metagenomic binning, comparative biology and taxonomic classification.</title>
        <authorList>
            <person name="Goeker M."/>
        </authorList>
    </citation>
    <scope>NUCLEOTIDE SEQUENCE</scope>
    <source>
        <strain evidence="9">DSM 21943</strain>
    </source>
</reference>
<feature type="domain" description="PTS EIIB type-2" evidence="7">
    <location>
        <begin position="394"/>
        <end position="487"/>
    </location>
</feature>
<evidence type="ECO:0000313" key="9">
    <source>
        <dbReference type="EMBL" id="MBM7836802.1"/>
    </source>
</evidence>
<dbReference type="InterPro" id="IPR007737">
    <property type="entry name" value="Mga_HTH"/>
</dbReference>
<dbReference type="InterPro" id="IPR011608">
    <property type="entry name" value="PRD"/>
</dbReference>
<feature type="domain" description="PRD" evidence="8">
    <location>
        <begin position="287"/>
        <end position="390"/>
    </location>
</feature>
<keyword evidence="3" id="KW-0805">Transcription regulation</keyword>
<dbReference type="InterPro" id="IPR050661">
    <property type="entry name" value="BglG_antiterminators"/>
</dbReference>
<evidence type="ECO:0000259" key="8">
    <source>
        <dbReference type="PROSITE" id="PS51372"/>
    </source>
</evidence>
<dbReference type="InterPro" id="IPR036388">
    <property type="entry name" value="WH-like_DNA-bd_sf"/>
</dbReference>
<keyword evidence="1" id="KW-0808">Transferase</keyword>
<dbReference type="EMBL" id="JAFBCV010000001">
    <property type="protein sequence ID" value="MBM7836802.1"/>
    <property type="molecule type" value="Genomic_DNA"/>
</dbReference>
<dbReference type="PANTHER" id="PTHR30185:SF18">
    <property type="entry name" value="TRANSCRIPTIONAL REGULATOR MTLR"/>
    <property type="match status" value="1"/>
</dbReference>
<evidence type="ECO:0000256" key="5">
    <source>
        <dbReference type="ARBA" id="ARBA00023163"/>
    </source>
</evidence>
<keyword evidence="5" id="KW-0804">Transcription</keyword>
<accession>A0ABS2SRB8</accession>
<dbReference type="InterPro" id="IPR036095">
    <property type="entry name" value="PTS_EIIB-like_sf"/>
</dbReference>
<dbReference type="SUPFAM" id="SSF52794">
    <property type="entry name" value="PTS system IIB component-like"/>
    <property type="match status" value="1"/>
</dbReference>
<organism evidence="9 10">
    <name type="scientific">Shouchella xiaoxiensis</name>
    <dbReference type="NCBI Taxonomy" id="766895"/>
    <lineage>
        <taxon>Bacteria</taxon>
        <taxon>Bacillati</taxon>
        <taxon>Bacillota</taxon>
        <taxon>Bacilli</taxon>
        <taxon>Bacillales</taxon>
        <taxon>Bacillaceae</taxon>
        <taxon>Shouchella</taxon>
    </lineage>
</organism>
<dbReference type="Gene3D" id="1.10.10.10">
    <property type="entry name" value="Winged helix-like DNA-binding domain superfamily/Winged helix DNA-binding domain"/>
    <property type="match status" value="1"/>
</dbReference>
<dbReference type="Proteomes" id="UP001179280">
    <property type="component" value="Unassembled WGS sequence"/>
</dbReference>
<dbReference type="Pfam" id="PF05043">
    <property type="entry name" value="Mga"/>
    <property type="match status" value="1"/>
</dbReference>
<dbReference type="PROSITE" id="PS51372">
    <property type="entry name" value="PRD_2"/>
    <property type="match status" value="1"/>
</dbReference>
<evidence type="ECO:0000259" key="6">
    <source>
        <dbReference type="PROSITE" id="PS51094"/>
    </source>
</evidence>
<dbReference type="PROSITE" id="PS51094">
    <property type="entry name" value="PTS_EIIA_TYPE_2"/>
    <property type="match status" value="1"/>
</dbReference>
<evidence type="ECO:0000313" key="10">
    <source>
        <dbReference type="Proteomes" id="UP001179280"/>
    </source>
</evidence>
<dbReference type="Gene3D" id="1.10.1790.10">
    <property type="entry name" value="PRD domain"/>
    <property type="match status" value="1"/>
</dbReference>
<evidence type="ECO:0000256" key="3">
    <source>
        <dbReference type="ARBA" id="ARBA00023015"/>
    </source>
</evidence>
<feature type="domain" description="PTS EIIA type-2" evidence="6">
    <location>
        <begin position="499"/>
        <end position="638"/>
    </location>
</feature>
<keyword evidence="10" id="KW-1185">Reference proteome</keyword>
<dbReference type="RefSeq" id="WP_239586512.1">
    <property type="nucleotide sequence ID" value="NZ_JAFBCV010000001.1"/>
</dbReference>
<dbReference type="SUPFAM" id="SSF63520">
    <property type="entry name" value="PTS-regulatory domain, PRD"/>
    <property type="match status" value="1"/>
</dbReference>